<dbReference type="GO" id="GO:0071949">
    <property type="term" value="F:FAD binding"/>
    <property type="evidence" value="ECO:0007669"/>
    <property type="project" value="InterPro"/>
</dbReference>
<accession>A0A7T1TBU6</accession>
<proteinExistence type="predicted"/>
<evidence type="ECO:0000256" key="3">
    <source>
        <dbReference type="SAM" id="MobiDB-lite"/>
    </source>
</evidence>
<dbReference type="AlphaFoldDB" id="A0A7T1TBU6"/>
<keyword evidence="1" id="KW-0560">Oxidoreductase</keyword>
<sequence length="416" mass="43236">MSESRSQPSALVIGAGIGGLTAAVALHQQGGRVTVLERAPAIEAVGAGLGLTPNSLRALDMIGLGDTVRSMRAWTAEGGLRTPSGRWLSHTSQDAAAARFKGPFVALHRATLISLLHSRLPAGAVRTDAAAEVADPGHADRRARVRSGAQEWEADLVVAADGVHSPARSVLFPGSPGPRYAGFTAWRLVVPAPEVAYAPHETWGRGVLWGTQPLHDGRVYAYAAAAVPAGQRAPDGELAELRRRFGAWHDPVPAILDAAGPGDVLRNDVHQAAAPLPAYHRGRVALLGDAAHAMPPTLGQGGNQAVEDAVVLAHHVAQRADVPDAVAAYTRDRLPRTSEVVRRAIRVGRLVTLTSAPACALRDAAVAAVNRLGPHLALRALDGIADWSPPGHQDTSGSRDSSSDGREDGASAARGG</sequence>
<dbReference type="PANTHER" id="PTHR13789">
    <property type="entry name" value="MONOOXYGENASE"/>
    <property type="match status" value="1"/>
</dbReference>
<dbReference type="Pfam" id="PF01494">
    <property type="entry name" value="FAD_binding_3"/>
    <property type="match status" value="1"/>
</dbReference>
<dbReference type="KEGG" id="sbat:G4Z16_30810"/>
<dbReference type="Proteomes" id="UP000595046">
    <property type="component" value="Chromosome"/>
</dbReference>
<dbReference type="PRINTS" id="PR00420">
    <property type="entry name" value="RNGMNOXGNASE"/>
</dbReference>
<dbReference type="EMBL" id="CP048882">
    <property type="protein sequence ID" value="QPP10083.1"/>
    <property type="molecule type" value="Genomic_DNA"/>
</dbReference>
<protein>
    <submittedName>
        <fullName evidence="5">NAD(P)-binding protein</fullName>
    </submittedName>
</protein>
<organism evidence="5 6">
    <name type="scientific">Streptomyces bathyalis</name>
    <dbReference type="NCBI Taxonomy" id="2710756"/>
    <lineage>
        <taxon>Bacteria</taxon>
        <taxon>Bacillati</taxon>
        <taxon>Actinomycetota</taxon>
        <taxon>Actinomycetes</taxon>
        <taxon>Kitasatosporales</taxon>
        <taxon>Streptomycetaceae</taxon>
        <taxon>Streptomyces</taxon>
    </lineage>
</organism>
<evidence type="ECO:0000313" key="6">
    <source>
        <dbReference type="Proteomes" id="UP000595046"/>
    </source>
</evidence>
<evidence type="ECO:0000256" key="2">
    <source>
        <dbReference type="ARBA" id="ARBA00023033"/>
    </source>
</evidence>
<evidence type="ECO:0000256" key="1">
    <source>
        <dbReference type="ARBA" id="ARBA00023002"/>
    </source>
</evidence>
<dbReference type="InterPro" id="IPR050493">
    <property type="entry name" value="FAD-dep_Monooxygenase_BioMet"/>
</dbReference>
<dbReference type="PANTHER" id="PTHR13789:SF309">
    <property type="entry name" value="PUTATIVE (AFU_ORTHOLOGUE AFUA_6G14510)-RELATED"/>
    <property type="match status" value="1"/>
</dbReference>
<dbReference type="RefSeq" id="WP_197353843.1">
    <property type="nucleotide sequence ID" value="NZ_CP048882.1"/>
</dbReference>
<gene>
    <name evidence="5" type="ORF">G4Z16_30810</name>
</gene>
<dbReference type="SUPFAM" id="SSF51905">
    <property type="entry name" value="FAD/NAD(P)-binding domain"/>
    <property type="match status" value="1"/>
</dbReference>
<keyword evidence="6" id="KW-1185">Reference proteome</keyword>
<reference evidence="6" key="1">
    <citation type="submission" date="2020-02" db="EMBL/GenBank/DDBJ databases">
        <title>Streptomyces sp. ASO4wet.</title>
        <authorList>
            <person name="Risdian C."/>
            <person name="Landwehr W."/>
            <person name="Schupp P."/>
            <person name="Wink J."/>
        </authorList>
    </citation>
    <scope>NUCLEOTIDE SEQUENCE [LARGE SCALE GENOMIC DNA]</scope>
    <source>
        <strain evidence="6">ASO4wet</strain>
    </source>
</reference>
<keyword evidence="2" id="KW-0503">Monooxygenase</keyword>
<dbReference type="GO" id="GO:0004497">
    <property type="term" value="F:monooxygenase activity"/>
    <property type="evidence" value="ECO:0007669"/>
    <property type="project" value="UniProtKB-KW"/>
</dbReference>
<feature type="region of interest" description="Disordered" evidence="3">
    <location>
        <begin position="386"/>
        <end position="416"/>
    </location>
</feature>
<evidence type="ECO:0000313" key="5">
    <source>
        <dbReference type="EMBL" id="QPP10083.1"/>
    </source>
</evidence>
<name>A0A7T1TBU6_9ACTN</name>
<dbReference type="InterPro" id="IPR036188">
    <property type="entry name" value="FAD/NAD-bd_sf"/>
</dbReference>
<evidence type="ECO:0000259" key="4">
    <source>
        <dbReference type="Pfam" id="PF01494"/>
    </source>
</evidence>
<dbReference type="Gene3D" id="3.50.50.60">
    <property type="entry name" value="FAD/NAD(P)-binding domain"/>
    <property type="match status" value="1"/>
</dbReference>
<feature type="domain" description="FAD-binding" evidence="4">
    <location>
        <begin position="10"/>
        <end position="344"/>
    </location>
</feature>
<dbReference type="InterPro" id="IPR002938">
    <property type="entry name" value="FAD-bd"/>
</dbReference>